<sequence>MQCRPFRAVGPYPPRCKFNIGDSEGAASTEWRFLHRLELSDEGLGPQCAAREREGRDQWLLQHREGRELARTIIGQAGKSRVDLQDKTLLQC</sequence>
<comment type="caution">
    <text evidence="1">The sequence shown here is derived from an EMBL/GenBank/DDBJ whole genome shotgun (WGS) entry which is preliminary data.</text>
</comment>
<dbReference type="EMBL" id="JACVVK020000050">
    <property type="protein sequence ID" value="KAK7498532.1"/>
    <property type="molecule type" value="Genomic_DNA"/>
</dbReference>
<evidence type="ECO:0000313" key="2">
    <source>
        <dbReference type="Proteomes" id="UP001519460"/>
    </source>
</evidence>
<evidence type="ECO:0000313" key="1">
    <source>
        <dbReference type="EMBL" id="KAK7498532.1"/>
    </source>
</evidence>
<organism evidence="1 2">
    <name type="scientific">Batillaria attramentaria</name>
    <dbReference type="NCBI Taxonomy" id="370345"/>
    <lineage>
        <taxon>Eukaryota</taxon>
        <taxon>Metazoa</taxon>
        <taxon>Spiralia</taxon>
        <taxon>Lophotrochozoa</taxon>
        <taxon>Mollusca</taxon>
        <taxon>Gastropoda</taxon>
        <taxon>Caenogastropoda</taxon>
        <taxon>Sorbeoconcha</taxon>
        <taxon>Cerithioidea</taxon>
        <taxon>Batillariidae</taxon>
        <taxon>Batillaria</taxon>
    </lineage>
</organism>
<name>A0ABD0LGR2_9CAEN</name>
<protein>
    <submittedName>
        <fullName evidence="1">Uncharacterized protein</fullName>
    </submittedName>
</protein>
<keyword evidence="2" id="KW-1185">Reference proteome</keyword>
<accession>A0ABD0LGR2</accession>
<dbReference type="Proteomes" id="UP001519460">
    <property type="component" value="Unassembled WGS sequence"/>
</dbReference>
<reference evidence="1 2" key="1">
    <citation type="journal article" date="2023" name="Sci. Data">
        <title>Genome assembly of the Korean intertidal mud-creeper Batillaria attramentaria.</title>
        <authorList>
            <person name="Patra A.K."/>
            <person name="Ho P.T."/>
            <person name="Jun S."/>
            <person name="Lee S.J."/>
            <person name="Kim Y."/>
            <person name="Won Y.J."/>
        </authorList>
    </citation>
    <scope>NUCLEOTIDE SEQUENCE [LARGE SCALE GENOMIC DNA]</scope>
    <source>
        <strain evidence="1">Wonlab-2016</strain>
    </source>
</reference>
<gene>
    <name evidence="1" type="ORF">BaRGS_00010192</name>
</gene>
<proteinExistence type="predicted"/>
<dbReference type="AlphaFoldDB" id="A0ABD0LGR2"/>